<dbReference type="OrthoDB" id="1483207at2759"/>
<protein>
    <recommendedName>
        <fullName evidence="5">Zinc finger PHD-type domain-containing protein</fullName>
    </recommendedName>
</protein>
<dbReference type="SMART" id="SM00249">
    <property type="entry name" value="PHD"/>
    <property type="match status" value="1"/>
</dbReference>
<dbReference type="Proteomes" id="UP000325577">
    <property type="component" value="Linkage Group LG7"/>
</dbReference>
<reference evidence="6 7" key="1">
    <citation type="submission" date="2019-09" db="EMBL/GenBank/DDBJ databases">
        <title>A chromosome-level genome assembly of the Chinese tupelo Nyssa sinensis.</title>
        <authorList>
            <person name="Yang X."/>
            <person name="Kang M."/>
            <person name="Yang Y."/>
            <person name="Xiong H."/>
            <person name="Wang M."/>
            <person name="Zhang Z."/>
            <person name="Wang Z."/>
            <person name="Wu H."/>
            <person name="Ma T."/>
            <person name="Liu J."/>
            <person name="Xi Z."/>
        </authorList>
    </citation>
    <scope>NUCLEOTIDE SEQUENCE [LARGE SCALE GENOMIC DNA]</scope>
    <source>
        <strain evidence="6">J267</strain>
        <tissue evidence="6">Leaf</tissue>
    </source>
</reference>
<dbReference type="SUPFAM" id="SSF57889">
    <property type="entry name" value="Cysteine-rich domain"/>
    <property type="match status" value="1"/>
</dbReference>
<evidence type="ECO:0000313" key="6">
    <source>
        <dbReference type="EMBL" id="KAA8518281.1"/>
    </source>
</evidence>
<proteinExistence type="predicted"/>
<keyword evidence="4" id="KW-0862">Zinc</keyword>
<dbReference type="PANTHER" id="PTHR46288">
    <property type="entry name" value="PHORBOL-ESTER/DAG-TYPE DOMAIN-CONTAINING PROTEIN"/>
    <property type="match status" value="1"/>
</dbReference>
<feature type="domain" description="Zinc finger PHD-type" evidence="5">
    <location>
        <begin position="10"/>
        <end position="68"/>
    </location>
</feature>
<accession>A0A5J4ZMH0</accession>
<keyword evidence="3" id="KW-0863">Zinc-finger</keyword>
<gene>
    <name evidence="6" type="ORF">F0562_015836</name>
</gene>
<dbReference type="GO" id="GO:0008270">
    <property type="term" value="F:zinc ion binding"/>
    <property type="evidence" value="ECO:0007669"/>
    <property type="project" value="UniProtKB-KW"/>
</dbReference>
<sequence>MPPATKSSFKCKACGHCVIGFYYYCAKCDDYYHILCSAVPLSVKTHSHPHKLKLEFSPPYDFQCDLCSRACYSGWLYRCGLCEFDAHLGCAFTNKGEQLSQHHSLPLPNSLENEQRMDFSSKGHELMELLARGVKDKGESIDTELVQDHESQPIDQSNLFSKDLTIPSYQFSDACFSIEFAKSILEDDQTYQTSLEDDHHEMKDISKVKEARTRNYTILSNGIIGDSEQAKQEINQVNKLNGRGLSNGKNPTVSNGIDAHVWMELGKENRQRKKNARDQTTTTDTGVSVTPLDGFTVAVPATITFTKLALKCPKH</sequence>
<dbReference type="PANTHER" id="PTHR46288:SF17">
    <property type="entry name" value="CYSTEINE_HISTIDINE-RICH C1 DOMAIN PROTEIN"/>
    <property type="match status" value="1"/>
</dbReference>
<evidence type="ECO:0000313" key="7">
    <source>
        <dbReference type="Proteomes" id="UP000325577"/>
    </source>
</evidence>
<dbReference type="Pfam" id="PF03107">
    <property type="entry name" value="C1_2"/>
    <property type="match status" value="1"/>
</dbReference>
<evidence type="ECO:0000256" key="3">
    <source>
        <dbReference type="ARBA" id="ARBA00022771"/>
    </source>
</evidence>
<evidence type="ECO:0000256" key="4">
    <source>
        <dbReference type="ARBA" id="ARBA00022833"/>
    </source>
</evidence>
<keyword evidence="1" id="KW-0479">Metal-binding</keyword>
<dbReference type="AlphaFoldDB" id="A0A5J4ZMH0"/>
<dbReference type="EMBL" id="CM018050">
    <property type="protein sequence ID" value="KAA8518281.1"/>
    <property type="molecule type" value="Genomic_DNA"/>
</dbReference>
<keyword evidence="7" id="KW-1185">Reference proteome</keyword>
<name>A0A5J4ZMH0_9ASTE</name>
<dbReference type="InterPro" id="IPR004146">
    <property type="entry name" value="DC1"/>
</dbReference>
<evidence type="ECO:0000256" key="2">
    <source>
        <dbReference type="ARBA" id="ARBA00022737"/>
    </source>
</evidence>
<dbReference type="InterPro" id="IPR001965">
    <property type="entry name" value="Znf_PHD"/>
</dbReference>
<dbReference type="InterPro" id="IPR046349">
    <property type="entry name" value="C1-like_sf"/>
</dbReference>
<evidence type="ECO:0000259" key="5">
    <source>
        <dbReference type="SMART" id="SM00249"/>
    </source>
</evidence>
<evidence type="ECO:0000256" key="1">
    <source>
        <dbReference type="ARBA" id="ARBA00022723"/>
    </source>
</evidence>
<organism evidence="6 7">
    <name type="scientific">Nyssa sinensis</name>
    <dbReference type="NCBI Taxonomy" id="561372"/>
    <lineage>
        <taxon>Eukaryota</taxon>
        <taxon>Viridiplantae</taxon>
        <taxon>Streptophyta</taxon>
        <taxon>Embryophyta</taxon>
        <taxon>Tracheophyta</taxon>
        <taxon>Spermatophyta</taxon>
        <taxon>Magnoliopsida</taxon>
        <taxon>eudicotyledons</taxon>
        <taxon>Gunneridae</taxon>
        <taxon>Pentapetalae</taxon>
        <taxon>asterids</taxon>
        <taxon>Cornales</taxon>
        <taxon>Nyssaceae</taxon>
        <taxon>Nyssa</taxon>
    </lineage>
</organism>
<keyword evidence="2" id="KW-0677">Repeat</keyword>